<reference evidence="2" key="1">
    <citation type="submission" date="2021-03" db="EMBL/GenBank/DDBJ databases">
        <title>Draft genome sequence of rust myrtle Austropuccinia psidii MF-1, a brazilian biotype.</title>
        <authorList>
            <person name="Quecine M.C."/>
            <person name="Pachon D.M.R."/>
            <person name="Bonatelli M.L."/>
            <person name="Correr F.H."/>
            <person name="Franceschini L.M."/>
            <person name="Leite T.F."/>
            <person name="Margarido G.R.A."/>
            <person name="Almeida C.A."/>
            <person name="Ferrarezi J.A."/>
            <person name="Labate C.A."/>
        </authorList>
    </citation>
    <scope>NUCLEOTIDE SEQUENCE</scope>
    <source>
        <strain evidence="2">MF-1</strain>
    </source>
</reference>
<keyword evidence="3" id="KW-1185">Reference proteome</keyword>
<comment type="caution">
    <text evidence="2">The sequence shown here is derived from an EMBL/GenBank/DDBJ whole genome shotgun (WGS) entry which is preliminary data.</text>
</comment>
<dbReference type="Proteomes" id="UP000765509">
    <property type="component" value="Unassembled WGS sequence"/>
</dbReference>
<sequence>MEIVNGTSPSNIISIKMETEMGIGLKNNQMHVWKNHISRNKSAGKDLVTLTAEETPYLKFSATRIDYVVSGQQFCDYFNIVIKLRNSLQEEGKNKELRTSRSEIETYKSNSLGKG</sequence>
<dbReference type="AlphaFoldDB" id="A0A9Q3HBS7"/>
<evidence type="ECO:0000313" key="3">
    <source>
        <dbReference type="Proteomes" id="UP000765509"/>
    </source>
</evidence>
<feature type="compositionally biased region" description="Basic and acidic residues" evidence="1">
    <location>
        <begin position="90"/>
        <end position="106"/>
    </location>
</feature>
<protein>
    <submittedName>
        <fullName evidence="2">Uncharacterized protein</fullName>
    </submittedName>
</protein>
<proteinExistence type="predicted"/>
<evidence type="ECO:0000256" key="1">
    <source>
        <dbReference type="SAM" id="MobiDB-lite"/>
    </source>
</evidence>
<accession>A0A9Q3HBS7</accession>
<gene>
    <name evidence="2" type="ORF">O181_039238</name>
</gene>
<name>A0A9Q3HBS7_9BASI</name>
<feature type="region of interest" description="Disordered" evidence="1">
    <location>
        <begin position="90"/>
        <end position="115"/>
    </location>
</feature>
<dbReference type="EMBL" id="AVOT02015308">
    <property type="protein sequence ID" value="MBW0499523.1"/>
    <property type="molecule type" value="Genomic_DNA"/>
</dbReference>
<organism evidence="2 3">
    <name type="scientific">Austropuccinia psidii MF-1</name>
    <dbReference type="NCBI Taxonomy" id="1389203"/>
    <lineage>
        <taxon>Eukaryota</taxon>
        <taxon>Fungi</taxon>
        <taxon>Dikarya</taxon>
        <taxon>Basidiomycota</taxon>
        <taxon>Pucciniomycotina</taxon>
        <taxon>Pucciniomycetes</taxon>
        <taxon>Pucciniales</taxon>
        <taxon>Sphaerophragmiaceae</taxon>
        <taxon>Austropuccinia</taxon>
    </lineage>
</organism>
<evidence type="ECO:0000313" key="2">
    <source>
        <dbReference type="EMBL" id="MBW0499523.1"/>
    </source>
</evidence>